<evidence type="ECO:0000313" key="1">
    <source>
        <dbReference type="EMBL" id="KRX07141.1"/>
    </source>
</evidence>
<comment type="caution">
    <text evidence="1">The sequence shown here is derived from an EMBL/GenBank/DDBJ whole genome shotgun (WGS) entry which is preliminary data.</text>
</comment>
<gene>
    <name evidence="1" type="ORF">PPERSA_09355</name>
</gene>
<keyword evidence="2" id="KW-1185">Reference proteome</keyword>
<protein>
    <recommendedName>
        <fullName evidence="3">RAP domain-containing protein</fullName>
    </recommendedName>
</protein>
<evidence type="ECO:0008006" key="3">
    <source>
        <dbReference type="Google" id="ProtNLM"/>
    </source>
</evidence>
<reference evidence="1 2" key="1">
    <citation type="journal article" date="2015" name="Sci. Rep.">
        <title>Genome of the facultative scuticociliatosis pathogen Pseudocohnilembus persalinus provides insight into its virulence through horizontal gene transfer.</title>
        <authorList>
            <person name="Xiong J."/>
            <person name="Wang G."/>
            <person name="Cheng J."/>
            <person name="Tian M."/>
            <person name="Pan X."/>
            <person name="Warren A."/>
            <person name="Jiang C."/>
            <person name="Yuan D."/>
            <person name="Miao W."/>
        </authorList>
    </citation>
    <scope>NUCLEOTIDE SEQUENCE [LARGE SCALE GENOMIC DNA]</scope>
    <source>
        <strain evidence="1">36N120E</strain>
    </source>
</reference>
<sequence>MILKALIKQNLNKWNKIPVSNFTQAKKSRNNNNQIFNSPKKNSNQQQQFNLNKDTPVFTHHIQEDLNQQREIYDKAQHTDFANLKLVSIQNYDLKQIQNILDSIQDQTSLGFYLNEFIDKKDELEAIQNLDDKFQEQQHNLNDDLIQLIVNKCQQMIDKNSQKFHLEFISCYFKFLDKFDQLDKADTQLFYNILGQKYHLFLHNQQEILDIFQVVQHALQQEEEDVFGYTDDLQPQQINVKKNQNQNLNDTEVFKDNDNINNKVQFKANFIKKKDFQDINNLIFQFIEEYFSKLNYQFYHYTFTILDRYPEKQNLKEKLKTQLEYENDQISENFKDKNSPKHMENQLFNEFMKFKQGTNKNNKDYQQYIPQNLDKLSQKEIKSANTQNKDKDEPIDKKKDSDFYYKFFQKLMKQSQQDIINANTFLQQNIDFVFGSNDNLFEMIEILADLYQIEQELATIQKSSQFFTQSYLQEYYEKFFNFKEEKSQENYYIFLLKKFSNQIKTLKSPEELFLIVNFMQSFPIKWGLKLRMNKQNQNQTKLEEQLQKFQIINSIRLKFFDFLDNKKYDTQLNSKQKNQLSFYFIYVLYLYFISLLGKALHQFSGTCLFLLKNNVNLVGELNKDTRIIVSKFIQAYNQNIKNLQQSQVLVDIFQFMAILFCHQKLEMPRNLIMLEKFEKQILQTQKKFSYLQTLEILNYITIIPFQNPDIIKNQRQQKQKQVTQRLGEVINKPRVLTFGQASSKNFNLNKLTDYLIKNLMEVKKQNDDLSLQQKSEKKNKSSSYFLKERSIFQKLLILGYENKKLVKMLQDQKEQYNRIIYQFKNNQKINFFEQQVYLTLKELNQKQFDYKLKIQQNYIHPQYGIEIDFLIQLKNDDENNINYNKNILYLDIHGDTHYYEQFELKKVNNAEDLEPLVYDNYFTLSKTHLLQNILDLNYMVISKETWNKISENNNFLAKLVSENLNYSANQNVKK</sequence>
<name>A0A0V0QZ28_PSEPJ</name>
<dbReference type="Proteomes" id="UP000054937">
    <property type="component" value="Unassembled WGS sequence"/>
</dbReference>
<dbReference type="AlphaFoldDB" id="A0A0V0QZ28"/>
<proteinExistence type="predicted"/>
<organism evidence="1 2">
    <name type="scientific">Pseudocohnilembus persalinus</name>
    <name type="common">Ciliate</name>
    <dbReference type="NCBI Taxonomy" id="266149"/>
    <lineage>
        <taxon>Eukaryota</taxon>
        <taxon>Sar</taxon>
        <taxon>Alveolata</taxon>
        <taxon>Ciliophora</taxon>
        <taxon>Intramacronucleata</taxon>
        <taxon>Oligohymenophorea</taxon>
        <taxon>Scuticociliatia</taxon>
        <taxon>Philasterida</taxon>
        <taxon>Pseudocohnilembidae</taxon>
        <taxon>Pseudocohnilembus</taxon>
    </lineage>
</organism>
<accession>A0A0V0QZ28</accession>
<dbReference type="InParanoid" id="A0A0V0QZ28"/>
<dbReference type="EMBL" id="LDAU01000087">
    <property type="protein sequence ID" value="KRX07141.1"/>
    <property type="molecule type" value="Genomic_DNA"/>
</dbReference>
<evidence type="ECO:0000313" key="2">
    <source>
        <dbReference type="Proteomes" id="UP000054937"/>
    </source>
</evidence>